<gene>
    <name evidence="7" type="ORF">ENV30_08870</name>
</gene>
<evidence type="ECO:0000256" key="4">
    <source>
        <dbReference type="ARBA" id="ARBA00022679"/>
    </source>
</evidence>
<dbReference type="InterPro" id="IPR022642">
    <property type="entry name" value="CheR_C"/>
</dbReference>
<dbReference type="InterPro" id="IPR022641">
    <property type="entry name" value="CheR_N"/>
</dbReference>
<protein>
    <recommendedName>
        <fullName evidence="2">protein-glutamate O-methyltransferase</fullName>
        <ecNumber evidence="2">2.1.1.80</ecNumber>
    </recommendedName>
</protein>
<sequence>MIFGFREFCEIRDCIYARTGVHIGDQKVYLLRRRVEERLRALGLSSAEEYIAYLKYRDGSGKEFDELVSSVTVNETYFFREFPQLQTFAEHCLPEVVERKNTGRVRILSAGCSTGEEPYTLSIICQEMLDPPHSFSITAVDIDYRALEKAKQGIYDERSVRDVPQVYLEKYFTKTSKGFVVRDEVRRFVTFHKANLNDREALLALGRDFDFVFCRNVLIYFSDDSRRRVVETFYAMMNPGGYIFLGHSESLSRITSAFELKRMGGNLVYRKPLKELVREW</sequence>
<evidence type="ECO:0000313" key="7">
    <source>
        <dbReference type="EMBL" id="HGI31398.1"/>
    </source>
</evidence>
<organism evidence="7">
    <name type="scientific">Candidatus Caldatribacterium californiense</name>
    <dbReference type="NCBI Taxonomy" id="1454726"/>
    <lineage>
        <taxon>Bacteria</taxon>
        <taxon>Pseudomonadati</taxon>
        <taxon>Atribacterota</taxon>
        <taxon>Atribacteria</taxon>
        <taxon>Atribacterales</taxon>
        <taxon>Candidatus Caldatribacteriaceae</taxon>
        <taxon>Candidatus Caldatribacterium</taxon>
    </lineage>
</organism>
<dbReference type="CDD" id="cd02440">
    <property type="entry name" value="AdoMet_MTases"/>
    <property type="match status" value="1"/>
</dbReference>
<dbReference type="AlphaFoldDB" id="A0A7V3YHW2"/>
<dbReference type="InterPro" id="IPR036804">
    <property type="entry name" value="CheR_N_sf"/>
</dbReference>
<comment type="catalytic activity">
    <reaction evidence="1">
        <text>L-glutamyl-[protein] + S-adenosyl-L-methionine = [protein]-L-glutamate 5-O-methyl ester + S-adenosyl-L-homocysteine</text>
        <dbReference type="Rhea" id="RHEA:24452"/>
        <dbReference type="Rhea" id="RHEA-COMP:10208"/>
        <dbReference type="Rhea" id="RHEA-COMP:10311"/>
        <dbReference type="ChEBI" id="CHEBI:29973"/>
        <dbReference type="ChEBI" id="CHEBI:57856"/>
        <dbReference type="ChEBI" id="CHEBI:59789"/>
        <dbReference type="ChEBI" id="CHEBI:82795"/>
        <dbReference type="EC" id="2.1.1.80"/>
    </reaction>
</comment>
<evidence type="ECO:0000256" key="2">
    <source>
        <dbReference type="ARBA" id="ARBA00012534"/>
    </source>
</evidence>
<dbReference type="Gene3D" id="3.40.50.150">
    <property type="entry name" value="Vaccinia Virus protein VP39"/>
    <property type="match status" value="1"/>
</dbReference>
<feature type="domain" description="CheR-type methyltransferase" evidence="6">
    <location>
        <begin position="1"/>
        <end position="274"/>
    </location>
</feature>
<dbReference type="InterPro" id="IPR026024">
    <property type="entry name" value="Chemotaxis_MeTrfase_CheR"/>
</dbReference>
<evidence type="ECO:0000256" key="1">
    <source>
        <dbReference type="ARBA" id="ARBA00001541"/>
    </source>
</evidence>
<evidence type="ECO:0000256" key="5">
    <source>
        <dbReference type="ARBA" id="ARBA00022691"/>
    </source>
</evidence>
<dbReference type="GO" id="GO:0008983">
    <property type="term" value="F:protein-glutamate O-methyltransferase activity"/>
    <property type="evidence" value="ECO:0007669"/>
    <property type="project" value="UniProtKB-EC"/>
</dbReference>
<dbReference type="Pfam" id="PF03705">
    <property type="entry name" value="CheR_N"/>
    <property type="match status" value="1"/>
</dbReference>
<dbReference type="PIRSF" id="PIRSF000410">
    <property type="entry name" value="CheR"/>
    <property type="match status" value="1"/>
</dbReference>
<name>A0A7V3YHW2_9BACT</name>
<keyword evidence="4 7" id="KW-0808">Transferase</keyword>
<dbReference type="PROSITE" id="PS50123">
    <property type="entry name" value="CHER"/>
    <property type="match status" value="1"/>
</dbReference>
<dbReference type="GO" id="GO:0032259">
    <property type="term" value="P:methylation"/>
    <property type="evidence" value="ECO:0007669"/>
    <property type="project" value="UniProtKB-KW"/>
</dbReference>
<proteinExistence type="predicted"/>
<dbReference type="PRINTS" id="PR00996">
    <property type="entry name" value="CHERMTFRASE"/>
</dbReference>
<accession>A0A7V3YHW2</accession>
<dbReference type="EC" id="2.1.1.80" evidence="2"/>
<comment type="caution">
    <text evidence="7">The sequence shown here is derived from an EMBL/GenBank/DDBJ whole genome shotgun (WGS) entry which is preliminary data.</text>
</comment>
<evidence type="ECO:0000256" key="3">
    <source>
        <dbReference type="ARBA" id="ARBA00022603"/>
    </source>
</evidence>
<dbReference type="SUPFAM" id="SSF53335">
    <property type="entry name" value="S-adenosyl-L-methionine-dependent methyltransferases"/>
    <property type="match status" value="1"/>
</dbReference>
<dbReference type="InterPro" id="IPR050903">
    <property type="entry name" value="Bact_Chemotaxis_MeTrfase"/>
</dbReference>
<dbReference type="Pfam" id="PF01739">
    <property type="entry name" value="CheR"/>
    <property type="match status" value="1"/>
</dbReference>
<dbReference type="EMBL" id="DTFV01000126">
    <property type="protein sequence ID" value="HGI31398.1"/>
    <property type="molecule type" value="Genomic_DNA"/>
</dbReference>
<dbReference type="SUPFAM" id="SSF47757">
    <property type="entry name" value="Chemotaxis receptor methyltransferase CheR, N-terminal domain"/>
    <property type="match status" value="1"/>
</dbReference>
<dbReference type="PANTHER" id="PTHR24422">
    <property type="entry name" value="CHEMOTAXIS PROTEIN METHYLTRANSFERASE"/>
    <property type="match status" value="1"/>
</dbReference>
<dbReference type="PANTHER" id="PTHR24422:SF10">
    <property type="entry name" value="CHEMOTAXIS PROTEIN METHYLTRANSFERASE 2"/>
    <property type="match status" value="1"/>
</dbReference>
<keyword evidence="3 7" id="KW-0489">Methyltransferase</keyword>
<evidence type="ECO:0000259" key="6">
    <source>
        <dbReference type="PROSITE" id="PS50123"/>
    </source>
</evidence>
<dbReference type="InterPro" id="IPR029063">
    <property type="entry name" value="SAM-dependent_MTases_sf"/>
</dbReference>
<keyword evidence="5" id="KW-0949">S-adenosyl-L-methionine</keyword>
<dbReference type="InterPro" id="IPR000780">
    <property type="entry name" value="CheR_MeTrfase"/>
</dbReference>
<dbReference type="Gene3D" id="1.10.155.10">
    <property type="entry name" value="Chemotaxis receptor methyltransferase CheR, N-terminal domain"/>
    <property type="match status" value="1"/>
</dbReference>
<dbReference type="SMART" id="SM00138">
    <property type="entry name" value="MeTrc"/>
    <property type="match status" value="1"/>
</dbReference>
<reference evidence="7" key="1">
    <citation type="journal article" date="2020" name="mSystems">
        <title>Genome- and Community-Level Interaction Insights into Carbon Utilization and Element Cycling Functions of Hydrothermarchaeota in Hydrothermal Sediment.</title>
        <authorList>
            <person name="Zhou Z."/>
            <person name="Liu Y."/>
            <person name="Xu W."/>
            <person name="Pan J."/>
            <person name="Luo Z.H."/>
            <person name="Li M."/>
        </authorList>
    </citation>
    <scope>NUCLEOTIDE SEQUENCE [LARGE SCALE GENOMIC DNA]</scope>
    <source>
        <strain evidence="7">SpSt-747</strain>
    </source>
</reference>